<evidence type="ECO:0000256" key="5">
    <source>
        <dbReference type="ARBA" id="ARBA00023136"/>
    </source>
</evidence>
<evidence type="ECO:0000256" key="3">
    <source>
        <dbReference type="ARBA" id="ARBA00022692"/>
    </source>
</evidence>
<dbReference type="GO" id="GO:0030688">
    <property type="term" value="C:preribosome, small subunit precursor"/>
    <property type="evidence" value="ECO:0007669"/>
    <property type="project" value="TreeGrafter"/>
</dbReference>
<feature type="compositionally biased region" description="Polar residues" evidence="8">
    <location>
        <begin position="22"/>
        <end position="72"/>
    </location>
</feature>
<feature type="coiled-coil region" evidence="7">
    <location>
        <begin position="89"/>
        <end position="118"/>
    </location>
</feature>
<dbReference type="GO" id="GO:0030515">
    <property type="term" value="F:snoRNA binding"/>
    <property type="evidence" value="ECO:0007669"/>
    <property type="project" value="TreeGrafter"/>
</dbReference>
<keyword evidence="4 6" id="KW-1133">Transmembrane helix</keyword>
<dbReference type="STRING" id="568069.A0A1J1IKL3"/>
<evidence type="ECO:0000256" key="7">
    <source>
        <dbReference type="SAM" id="Coils"/>
    </source>
</evidence>
<dbReference type="InterPro" id="IPR007273">
    <property type="entry name" value="SCAMP"/>
</dbReference>
<keyword evidence="7" id="KW-0175">Coiled coil</keyword>
<feature type="region of interest" description="Disordered" evidence="8">
    <location>
        <begin position="1"/>
        <end position="72"/>
    </location>
</feature>
<dbReference type="AlphaFoldDB" id="A0A1J1IKL3"/>
<dbReference type="PANTHER" id="PTHR12821">
    <property type="entry name" value="BYSTIN"/>
    <property type="match status" value="1"/>
</dbReference>
<organism evidence="9 10">
    <name type="scientific">Clunio marinus</name>
    <dbReference type="NCBI Taxonomy" id="568069"/>
    <lineage>
        <taxon>Eukaryota</taxon>
        <taxon>Metazoa</taxon>
        <taxon>Ecdysozoa</taxon>
        <taxon>Arthropoda</taxon>
        <taxon>Hexapoda</taxon>
        <taxon>Insecta</taxon>
        <taxon>Pterygota</taxon>
        <taxon>Neoptera</taxon>
        <taxon>Endopterygota</taxon>
        <taxon>Diptera</taxon>
        <taxon>Nematocera</taxon>
        <taxon>Chironomoidea</taxon>
        <taxon>Chironomidae</taxon>
        <taxon>Clunio</taxon>
    </lineage>
</organism>
<dbReference type="GO" id="GO:0015031">
    <property type="term" value="P:protein transport"/>
    <property type="evidence" value="ECO:0007669"/>
    <property type="project" value="InterPro"/>
</dbReference>
<dbReference type="GO" id="GO:0006364">
    <property type="term" value="P:rRNA processing"/>
    <property type="evidence" value="ECO:0007669"/>
    <property type="project" value="TreeGrafter"/>
</dbReference>
<gene>
    <name evidence="9" type="primary">putative Bystin</name>
    <name evidence="9" type="ORF">CLUMA_CG012157</name>
</gene>
<evidence type="ECO:0000313" key="10">
    <source>
        <dbReference type="Proteomes" id="UP000183832"/>
    </source>
</evidence>
<name>A0A1J1IKL3_9DIPT</name>
<dbReference type="InterPro" id="IPR007955">
    <property type="entry name" value="Bystin"/>
</dbReference>
<keyword evidence="3 6" id="KW-0812">Transmembrane</keyword>
<feature type="transmembrane region" description="Helical" evidence="6">
    <location>
        <begin position="191"/>
        <end position="211"/>
    </location>
</feature>
<dbReference type="Proteomes" id="UP000183832">
    <property type="component" value="Unassembled WGS sequence"/>
</dbReference>
<evidence type="ECO:0000313" key="9">
    <source>
        <dbReference type="EMBL" id="CRK98993.1"/>
    </source>
</evidence>
<keyword evidence="6" id="KW-0813">Transport</keyword>
<dbReference type="GO" id="GO:0005737">
    <property type="term" value="C:cytoplasm"/>
    <property type="evidence" value="ECO:0007669"/>
    <property type="project" value="TreeGrafter"/>
</dbReference>
<evidence type="ECO:0000256" key="8">
    <source>
        <dbReference type="SAM" id="MobiDB-lite"/>
    </source>
</evidence>
<dbReference type="PANTHER" id="PTHR12821:SF0">
    <property type="entry name" value="BYSTIN"/>
    <property type="match status" value="1"/>
</dbReference>
<comment type="similarity">
    <text evidence="2">Belongs to the bystin family.</text>
</comment>
<feature type="transmembrane region" description="Helical" evidence="6">
    <location>
        <begin position="162"/>
        <end position="185"/>
    </location>
</feature>
<dbReference type="GO" id="GO:0005730">
    <property type="term" value="C:nucleolus"/>
    <property type="evidence" value="ECO:0007669"/>
    <property type="project" value="TreeGrafter"/>
</dbReference>
<dbReference type="OrthoDB" id="2192561at2759"/>
<accession>A0A1J1IKL3</accession>
<dbReference type="Pfam" id="PF04144">
    <property type="entry name" value="SCAMP"/>
    <property type="match status" value="1"/>
</dbReference>
<protein>
    <recommendedName>
        <fullName evidence="6">Secretory carrier-associated membrane protein</fullName>
        <shortName evidence="6">Secretory carrier membrane protein</shortName>
    </recommendedName>
</protein>
<dbReference type="EMBL" id="CVRI01000048">
    <property type="protein sequence ID" value="CRK98993.1"/>
    <property type="molecule type" value="Genomic_DNA"/>
</dbReference>
<keyword evidence="10" id="KW-1185">Reference proteome</keyword>
<feature type="transmembrane region" description="Helical" evidence="6">
    <location>
        <begin position="223"/>
        <end position="246"/>
    </location>
</feature>
<evidence type="ECO:0000256" key="4">
    <source>
        <dbReference type="ARBA" id="ARBA00022989"/>
    </source>
</evidence>
<evidence type="ECO:0000256" key="6">
    <source>
        <dbReference type="RuleBase" id="RU363122"/>
    </source>
</evidence>
<dbReference type="GO" id="GO:0016020">
    <property type="term" value="C:membrane"/>
    <property type="evidence" value="ECO:0007669"/>
    <property type="project" value="UniProtKB-SubCell"/>
</dbReference>
<evidence type="ECO:0000256" key="1">
    <source>
        <dbReference type="ARBA" id="ARBA00004141"/>
    </source>
</evidence>
<comment type="similarity">
    <text evidence="6">Belongs to the SCAMP family.</text>
</comment>
<sequence>MSGFDENPFGEPVFSDPFKDPSIQQVARSTANNNQNLDDYDPFSNNSQPTQPATLQTNNQTLPAYSSSGQQYQVNDAPTNAAGSGVTQISTAELQKRQEELERKAAELERREAELLRNSNTAGVRRNNWPPLPDKFCVQPCFYHDINIDIPSEFQKIVQRLYYLWIFYTGVLSANVIGALFILLLHAEFSIFFLAVFYCLLFTPASFLCWYRPAYKAFKDDSSANFMLFFFVFFFQLIIMIIQTIGLPNGGTLGFFTAISLFDGRVMGTLLGLTSLLIAIGFGIAAGGAALLLTKVHAIYRSSGASMDKGVQEFQREFFRNQTVQQAGADLARNAVQSELNHSKFVDDFGFSRKSIKMGKSKKTNKIRTNFGFSQGFEDQINEGRVAKSKSKKLGKIRLRSDDEDESYIDSRTTQRILKVAQKQRLELAQEFGPTPGEASNSGINVKKPIYQHSDSESDSDKFDNEKEEYNEHDFFDDLKINAEDEQALQMFQNKDGPKTRTLADIILEKIAERKTEIQTQFSDNGSLALDEIDPRVKEMYEGVRDVMKRYRSGKVPKAFKIIPKLKNWEQILFLTEPHNWSSAAMYEGTKIFVTGLTVSMTQRFYNLVLLPRVRDDLAEFNKLNAFLYRSLRKALYKPAAFFKGIILPLLEAGDCTLREAIIFGSIISKTAIPVLHAAACLLKICEMEYSGANSIFIRIFLDKRYALPYRVIDGAVFHFLRFENDSRELPTLWHQALLSFVQRYKNDVSSEQKEALLQLLRKKSHPRITPEIRRELQAGKTRDVEMGASLRCEEEQDMDTD</sequence>
<comment type="subcellular location">
    <subcellularLocation>
        <location evidence="1 6">Membrane</location>
        <topology evidence="1 6">Multi-pass membrane protein</topology>
    </subcellularLocation>
</comment>
<evidence type="ECO:0000256" key="2">
    <source>
        <dbReference type="ARBA" id="ARBA00007114"/>
    </source>
</evidence>
<reference evidence="9 10" key="1">
    <citation type="submission" date="2015-04" db="EMBL/GenBank/DDBJ databases">
        <authorList>
            <person name="Syromyatnikov M.Y."/>
            <person name="Popov V.N."/>
        </authorList>
    </citation>
    <scope>NUCLEOTIDE SEQUENCE [LARGE SCALE GENOMIC DNA]</scope>
</reference>
<proteinExistence type="inferred from homology"/>
<feature type="transmembrane region" description="Helical" evidence="6">
    <location>
        <begin position="266"/>
        <end position="293"/>
    </location>
</feature>
<keyword evidence="5 6" id="KW-0472">Membrane</keyword>
<dbReference type="Pfam" id="PF05291">
    <property type="entry name" value="Bystin"/>
    <property type="match status" value="1"/>
</dbReference>